<dbReference type="Proteomes" id="UP000016702">
    <property type="component" value="Chromosome"/>
</dbReference>
<keyword evidence="2" id="KW-1185">Reference proteome</keyword>
<organism evidence="1 2">
    <name type="scientific">Pseudomonas putida NBRC 14164</name>
    <dbReference type="NCBI Taxonomy" id="1211579"/>
    <lineage>
        <taxon>Bacteria</taxon>
        <taxon>Pseudomonadati</taxon>
        <taxon>Pseudomonadota</taxon>
        <taxon>Gammaproteobacteria</taxon>
        <taxon>Pseudomonadales</taxon>
        <taxon>Pseudomonadaceae</taxon>
        <taxon>Pseudomonas</taxon>
    </lineage>
</organism>
<gene>
    <name evidence="1" type="ORF">PP4_23050</name>
</gene>
<proteinExistence type="predicted"/>
<reference evidence="1 2" key="1">
    <citation type="journal article" date="2014" name="Genome Announc.">
        <title>The Complete Genome Sequence of Pseudomonas putida NBRC 14164T Confirms High Intraspecies Variation.</title>
        <authorList>
            <person name="Ohji S."/>
            <person name="Yamazoe A."/>
            <person name="Hosoyama A."/>
            <person name="Tsuchikane K."/>
            <person name="Ezaki T."/>
            <person name="Fujita N."/>
        </authorList>
    </citation>
    <scope>NUCLEOTIDE SEQUENCE [LARGE SCALE GENOMIC DNA]</scope>
    <source>
        <strain evidence="1 2">NBRC 14164</strain>
    </source>
</reference>
<sequence length="129" mass="15203">MKTANINYIHFLYYPLISMTDAELSEFEINNKEHRSELFRLMKETSNGFGPKTMENISNCLEHIIYTQSYEKHWRDLVPHEIPLDDVKNKDEFINQLFLALFQRTPSPTDIDNICISRLVPLQGLNIKD</sequence>
<evidence type="ECO:0000313" key="2">
    <source>
        <dbReference type="Proteomes" id="UP000016702"/>
    </source>
</evidence>
<evidence type="ECO:0000313" key="1">
    <source>
        <dbReference type="EMBL" id="BAN54158.1"/>
    </source>
</evidence>
<accession>A0ABN5UKN9</accession>
<protein>
    <submittedName>
        <fullName evidence="1">Uncharacterized protein</fullName>
    </submittedName>
</protein>
<name>A0ABN5UKN9_PSEPU</name>
<dbReference type="EMBL" id="AP013070">
    <property type="protein sequence ID" value="BAN54158.1"/>
    <property type="molecule type" value="Genomic_DNA"/>
</dbReference>